<name>A0A848M3G2_PAELE</name>
<evidence type="ECO:0000313" key="2">
    <source>
        <dbReference type="EMBL" id="NMO94642.1"/>
    </source>
</evidence>
<protein>
    <submittedName>
        <fullName evidence="2">DegV family protein</fullName>
    </submittedName>
</protein>
<keyword evidence="1" id="KW-0446">Lipid-binding</keyword>
<dbReference type="Gene3D" id="3.40.50.10170">
    <property type="match status" value="1"/>
</dbReference>
<dbReference type="InterPro" id="IPR003797">
    <property type="entry name" value="DegV"/>
</dbReference>
<dbReference type="Gene3D" id="3.30.1180.10">
    <property type="match status" value="1"/>
</dbReference>
<evidence type="ECO:0000313" key="3">
    <source>
        <dbReference type="Proteomes" id="UP000565468"/>
    </source>
</evidence>
<dbReference type="Pfam" id="PF02645">
    <property type="entry name" value="DegV"/>
    <property type="match status" value="1"/>
</dbReference>
<dbReference type="AlphaFoldDB" id="A0A848M3G2"/>
<dbReference type="RefSeq" id="WP_169503347.1">
    <property type="nucleotide sequence ID" value="NZ_JABBPN010000002.1"/>
</dbReference>
<organism evidence="2 3">
    <name type="scientific">Paenibacillus lemnae</name>
    <dbReference type="NCBI Taxonomy" id="1330551"/>
    <lineage>
        <taxon>Bacteria</taxon>
        <taxon>Bacillati</taxon>
        <taxon>Bacillota</taxon>
        <taxon>Bacilli</taxon>
        <taxon>Bacillales</taxon>
        <taxon>Paenibacillaceae</taxon>
        <taxon>Paenibacillus</taxon>
    </lineage>
</organism>
<dbReference type="GO" id="GO:0008289">
    <property type="term" value="F:lipid binding"/>
    <property type="evidence" value="ECO:0007669"/>
    <property type="project" value="UniProtKB-KW"/>
</dbReference>
<proteinExistence type="predicted"/>
<gene>
    <name evidence="2" type="ORF">HII30_02415</name>
</gene>
<accession>A0A848M3G2</accession>
<dbReference type="PANTHER" id="PTHR33434">
    <property type="entry name" value="DEGV DOMAIN-CONTAINING PROTEIN DR_1986-RELATED"/>
    <property type="match status" value="1"/>
</dbReference>
<sequence>MSKTVIVTDSTSDIPVDLVEQYNITIVPLRVLFGGDAYLDGKDITASQFYKRLVESSQLPTTSQPSPADFVAAYEDIFNKYPDCRILSMHLSSEMSGTYQSARLATDLIQENLQGQVTVWDSKSASYGFGMFVVHAAKLSSEGRTLEEIVASTEELRSKRQLYFLVDTLEYLQKGGRIGKASAVLGTLLNIKPILSIDREGVIYPVDKVRGRKKATSRIIEVFQRDLPGVTHIKVAVGTTADPASVHDFLEQLSAVFTIEETTYSDIGAVVGTHVGPGTIAAYIWPA</sequence>
<evidence type="ECO:0000256" key="1">
    <source>
        <dbReference type="ARBA" id="ARBA00023121"/>
    </source>
</evidence>
<dbReference type="PANTHER" id="PTHR33434:SF2">
    <property type="entry name" value="FATTY ACID-BINDING PROTEIN TM_1468"/>
    <property type="match status" value="1"/>
</dbReference>
<dbReference type="Proteomes" id="UP000565468">
    <property type="component" value="Unassembled WGS sequence"/>
</dbReference>
<reference evidence="2 3" key="1">
    <citation type="submission" date="2020-04" db="EMBL/GenBank/DDBJ databases">
        <title>Paenibacillus algicola sp. nov., a novel marine bacterium producing alginate lyase.</title>
        <authorList>
            <person name="Huang H."/>
        </authorList>
    </citation>
    <scope>NUCLEOTIDE SEQUENCE [LARGE SCALE GENOMIC DNA]</scope>
    <source>
        <strain evidence="2 3">L7-75</strain>
    </source>
</reference>
<dbReference type="PROSITE" id="PS51482">
    <property type="entry name" value="DEGV"/>
    <property type="match status" value="1"/>
</dbReference>
<dbReference type="NCBIfam" id="TIGR00762">
    <property type="entry name" value="DegV"/>
    <property type="match status" value="1"/>
</dbReference>
<keyword evidence="3" id="KW-1185">Reference proteome</keyword>
<dbReference type="InterPro" id="IPR043168">
    <property type="entry name" value="DegV_C"/>
</dbReference>
<dbReference type="InterPro" id="IPR050270">
    <property type="entry name" value="DegV_domain_contain"/>
</dbReference>
<comment type="caution">
    <text evidence="2">The sequence shown here is derived from an EMBL/GenBank/DDBJ whole genome shotgun (WGS) entry which is preliminary data.</text>
</comment>
<dbReference type="EMBL" id="JABBPN010000002">
    <property type="protein sequence ID" value="NMO94642.1"/>
    <property type="molecule type" value="Genomic_DNA"/>
</dbReference>
<dbReference type="SUPFAM" id="SSF82549">
    <property type="entry name" value="DAK1/DegV-like"/>
    <property type="match status" value="1"/>
</dbReference>